<sequence length="382" mass="44473">MKIKIKLSELLYFSAFFIWLLFNFIAQTNLVYKYPEIYRFRIVAMIVSIVILLFKLLLERHSSKFLIFFFSAFCLAIIIGISTHKLFDALTIISTILFIISINNVNFRKVLILWTVSIVLLMISIYGLLKFGIIENTLRVQLGGRFRFSQGYQYASFGANFLFHLTLVYLYLRKSKIRLSEILMLGILNYYFYVNTDTKSAFLLSILALVLVYIFKNKVVSQKILNAIGKITLTAGILIPIILTYFYNANSKFFQILNVALTGRLSLGHKTLSLYGVHMFGQKNLIGNCNKRATSVFDNILYVDSSFVNILLHYGVILLVVIWYSFYQLNKRGHFNTVEMLVFIVLILHSMFDPQFFELMYNPLLLLMGISWSKYRYNYQDV</sequence>
<dbReference type="AlphaFoldDB" id="A0A150NVI5"/>
<keyword evidence="1" id="KW-0472">Membrane</keyword>
<proteinExistence type="predicted"/>
<feature type="transmembrane region" description="Helical" evidence="1">
    <location>
        <begin position="112"/>
        <end position="134"/>
    </location>
</feature>
<evidence type="ECO:0000313" key="2">
    <source>
        <dbReference type="EMBL" id="KYF37497.1"/>
    </source>
</evidence>
<feature type="transmembrane region" description="Helical" evidence="1">
    <location>
        <begin position="38"/>
        <end position="58"/>
    </location>
</feature>
<gene>
    <name evidence="2" type="ORF">SMIM3I_01852</name>
</gene>
<feature type="transmembrane region" description="Helical" evidence="1">
    <location>
        <begin position="12"/>
        <end position="32"/>
    </location>
</feature>
<dbReference type="PATRIC" id="fig|28037.235.peg.939"/>
<comment type="caution">
    <text evidence="2">The sequence shown here is derived from an EMBL/GenBank/DDBJ whole genome shotgun (WGS) entry which is preliminary data.</text>
</comment>
<dbReference type="Proteomes" id="UP000075442">
    <property type="component" value="Unassembled WGS sequence"/>
</dbReference>
<protein>
    <recommendedName>
        <fullName evidence="4">Polymerase</fullName>
    </recommendedName>
</protein>
<feature type="transmembrane region" description="Helical" evidence="1">
    <location>
        <begin position="200"/>
        <end position="215"/>
    </location>
</feature>
<feature type="transmembrane region" description="Helical" evidence="1">
    <location>
        <begin position="307"/>
        <end position="326"/>
    </location>
</feature>
<name>A0A150NVI5_STRMT</name>
<dbReference type="EMBL" id="LROU01000059">
    <property type="protein sequence ID" value="KYF37497.1"/>
    <property type="molecule type" value="Genomic_DNA"/>
</dbReference>
<evidence type="ECO:0000256" key="1">
    <source>
        <dbReference type="SAM" id="Phobius"/>
    </source>
</evidence>
<keyword evidence="1" id="KW-0812">Transmembrane</keyword>
<feature type="transmembrane region" description="Helical" evidence="1">
    <location>
        <begin position="338"/>
        <end position="357"/>
    </location>
</feature>
<reference evidence="2 3" key="1">
    <citation type="submission" date="2016-01" db="EMBL/GenBank/DDBJ databases">
        <title>Highly variable Streptococcus oralis 1 are common among viridans streptococci isolated from primates.</title>
        <authorList>
            <person name="Denapaite D."/>
            <person name="Rieger M."/>
            <person name="Koendgen S."/>
            <person name="Brueckner R."/>
            <person name="Ochigava I."/>
            <person name="Kappeler P."/>
            <person name="Maetz-Rensing K."/>
            <person name="Leendertz F."/>
        </authorList>
    </citation>
    <scope>NUCLEOTIDE SEQUENCE [LARGE SCALE GENOMIC DNA]</scope>
    <source>
        <strain evidence="2 3">M3-1</strain>
    </source>
</reference>
<evidence type="ECO:0008006" key="4">
    <source>
        <dbReference type="Google" id="ProtNLM"/>
    </source>
</evidence>
<keyword evidence="1" id="KW-1133">Transmembrane helix</keyword>
<feature type="transmembrane region" description="Helical" evidence="1">
    <location>
        <begin position="179"/>
        <end position="194"/>
    </location>
</feature>
<organism evidence="2 3">
    <name type="scientific">Streptococcus mitis</name>
    <dbReference type="NCBI Taxonomy" id="28037"/>
    <lineage>
        <taxon>Bacteria</taxon>
        <taxon>Bacillati</taxon>
        <taxon>Bacillota</taxon>
        <taxon>Bacilli</taxon>
        <taxon>Lactobacillales</taxon>
        <taxon>Streptococcaceae</taxon>
        <taxon>Streptococcus</taxon>
        <taxon>Streptococcus mitis group</taxon>
    </lineage>
</organism>
<evidence type="ECO:0000313" key="3">
    <source>
        <dbReference type="Proteomes" id="UP000075442"/>
    </source>
</evidence>
<feature type="transmembrane region" description="Helical" evidence="1">
    <location>
        <begin position="154"/>
        <end position="172"/>
    </location>
</feature>
<feature type="transmembrane region" description="Helical" evidence="1">
    <location>
        <begin position="227"/>
        <end position="247"/>
    </location>
</feature>
<feature type="transmembrane region" description="Helical" evidence="1">
    <location>
        <begin position="65"/>
        <end position="83"/>
    </location>
</feature>
<accession>A0A150NVI5</accession>
<feature type="transmembrane region" description="Helical" evidence="1">
    <location>
        <begin position="89"/>
        <end position="105"/>
    </location>
</feature>